<feature type="domain" description="Response regulatory" evidence="2">
    <location>
        <begin position="6"/>
        <end position="118"/>
    </location>
</feature>
<keyword evidence="5" id="KW-1185">Reference proteome</keyword>
<protein>
    <submittedName>
        <fullName evidence="4">DNA-binding response regulator</fullName>
    </submittedName>
</protein>
<dbReference type="SUPFAM" id="SSF52172">
    <property type="entry name" value="CheY-like"/>
    <property type="match status" value="1"/>
</dbReference>
<dbReference type="OrthoDB" id="1490554at2"/>
<dbReference type="EMBL" id="RAWG01000256">
    <property type="protein sequence ID" value="RKH37176.1"/>
    <property type="molecule type" value="Genomic_DNA"/>
</dbReference>
<evidence type="ECO:0000256" key="1">
    <source>
        <dbReference type="PROSITE-ProRule" id="PRU00169"/>
    </source>
</evidence>
<evidence type="ECO:0000259" key="2">
    <source>
        <dbReference type="PROSITE" id="PS50110"/>
    </source>
</evidence>
<dbReference type="Proteomes" id="UP000273405">
    <property type="component" value="Unassembled WGS sequence"/>
</dbReference>
<keyword evidence="4" id="KW-0238">DNA-binding</keyword>
<dbReference type="InterPro" id="IPR011006">
    <property type="entry name" value="CheY-like_superfamily"/>
</dbReference>
<sequence>MGALRRALLVDDERLARAELRELLGIHPAVQVVGEADGVDAALAQLEALKPDLVFLDVQMPGAGGFELLARVPERAFDVVFVTAYDSFALRAFEVNALDYLLKPVHPERLARTLSKLEHGREQTAEARAQGAARAKLLEDDLLFLEDGAKSRFVRVAQVVAVCGAGDYSEVVSADGQRTLSPRPLKEWEARLPEKSFARIHRSALVNVAFVERVERGPGGGGEVFVRGLREALPLSRGHAASLRSRFG</sequence>
<dbReference type="AlphaFoldDB" id="A0A3A8MYS9"/>
<dbReference type="PANTHER" id="PTHR37299">
    <property type="entry name" value="TRANSCRIPTIONAL REGULATOR-RELATED"/>
    <property type="match status" value="1"/>
</dbReference>
<feature type="modified residue" description="4-aspartylphosphate" evidence="1">
    <location>
        <position position="57"/>
    </location>
</feature>
<dbReference type="Pfam" id="PF04397">
    <property type="entry name" value="LytTR"/>
    <property type="match status" value="1"/>
</dbReference>
<dbReference type="PROSITE" id="PS50110">
    <property type="entry name" value="RESPONSE_REGULATORY"/>
    <property type="match status" value="1"/>
</dbReference>
<dbReference type="RefSeq" id="WP_120628760.1">
    <property type="nucleotide sequence ID" value="NZ_RAWG01000256.1"/>
</dbReference>
<dbReference type="SMART" id="SM00448">
    <property type="entry name" value="REC"/>
    <property type="match status" value="1"/>
</dbReference>
<evidence type="ECO:0000313" key="4">
    <source>
        <dbReference type="EMBL" id="RKH37176.1"/>
    </source>
</evidence>
<name>A0A3A8MYS9_9BACT</name>
<dbReference type="GO" id="GO:0003677">
    <property type="term" value="F:DNA binding"/>
    <property type="evidence" value="ECO:0007669"/>
    <property type="project" value="UniProtKB-KW"/>
</dbReference>
<keyword evidence="1" id="KW-0597">Phosphoprotein</keyword>
<dbReference type="InterPro" id="IPR046947">
    <property type="entry name" value="LytR-like"/>
</dbReference>
<evidence type="ECO:0000259" key="3">
    <source>
        <dbReference type="PROSITE" id="PS50930"/>
    </source>
</evidence>
<dbReference type="SMART" id="SM00850">
    <property type="entry name" value="LytTR"/>
    <property type="match status" value="1"/>
</dbReference>
<dbReference type="GO" id="GO:0000156">
    <property type="term" value="F:phosphorelay response regulator activity"/>
    <property type="evidence" value="ECO:0007669"/>
    <property type="project" value="InterPro"/>
</dbReference>
<accession>A0A3A8MYS9</accession>
<dbReference type="Pfam" id="PF00072">
    <property type="entry name" value="Response_reg"/>
    <property type="match status" value="1"/>
</dbReference>
<dbReference type="InterPro" id="IPR007492">
    <property type="entry name" value="LytTR_DNA-bd_dom"/>
</dbReference>
<gene>
    <name evidence="4" type="ORF">D7X12_30480</name>
</gene>
<dbReference type="Gene3D" id="3.40.50.2300">
    <property type="match status" value="1"/>
</dbReference>
<feature type="domain" description="HTH LytTR-type" evidence="3">
    <location>
        <begin position="170"/>
        <end position="248"/>
    </location>
</feature>
<evidence type="ECO:0000313" key="5">
    <source>
        <dbReference type="Proteomes" id="UP000273405"/>
    </source>
</evidence>
<dbReference type="PROSITE" id="PS50930">
    <property type="entry name" value="HTH_LYTTR"/>
    <property type="match status" value="1"/>
</dbReference>
<organism evidence="4 5">
    <name type="scientific">Corallococcus sicarius</name>
    <dbReference type="NCBI Taxonomy" id="2316726"/>
    <lineage>
        <taxon>Bacteria</taxon>
        <taxon>Pseudomonadati</taxon>
        <taxon>Myxococcota</taxon>
        <taxon>Myxococcia</taxon>
        <taxon>Myxococcales</taxon>
        <taxon>Cystobacterineae</taxon>
        <taxon>Myxococcaceae</taxon>
        <taxon>Corallococcus</taxon>
    </lineage>
</organism>
<dbReference type="Gene3D" id="2.40.50.1020">
    <property type="entry name" value="LytTr DNA-binding domain"/>
    <property type="match status" value="1"/>
</dbReference>
<dbReference type="PANTHER" id="PTHR37299:SF1">
    <property type="entry name" value="STAGE 0 SPORULATION PROTEIN A HOMOLOG"/>
    <property type="match status" value="1"/>
</dbReference>
<dbReference type="InterPro" id="IPR001789">
    <property type="entry name" value="Sig_transdc_resp-reg_receiver"/>
</dbReference>
<reference evidence="5" key="1">
    <citation type="submission" date="2018-09" db="EMBL/GenBank/DDBJ databases">
        <authorList>
            <person name="Livingstone P.G."/>
            <person name="Whitworth D.E."/>
        </authorList>
    </citation>
    <scope>NUCLEOTIDE SEQUENCE [LARGE SCALE GENOMIC DNA]</scope>
    <source>
        <strain evidence="5">CA040B</strain>
    </source>
</reference>
<proteinExistence type="predicted"/>
<comment type="caution">
    <text evidence="4">The sequence shown here is derived from an EMBL/GenBank/DDBJ whole genome shotgun (WGS) entry which is preliminary data.</text>
</comment>